<feature type="domain" description="Helix-turn-helix" evidence="1">
    <location>
        <begin position="68"/>
        <end position="104"/>
    </location>
</feature>
<gene>
    <name evidence="2" type="ORF">FrCorBMG51_21180</name>
</gene>
<comment type="caution">
    <text evidence="2">The sequence shown here is derived from an EMBL/GenBank/DDBJ whole genome shotgun (WGS) entry which is preliminary data.</text>
</comment>
<dbReference type="Pfam" id="PF12728">
    <property type="entry name" value="HTH_17"/>
    <property type="match status" value="1"/>
</dbReference>
<sequence length="120" mass="12360">MPFRIPLRESATGEATPDHIATLPAELRALADRLDAYLTEQARPRLAAVPATTAPAGPDPLDGLPALISVERAAGLLGLSRAGAYRLASSGELPSRRLGGRVFIVTAGLRAILTPDGAAA</sequence>
<dbReference type="EMBL" id="JWIO01000049">
    <property type="protein sequence ID" value="KLL09952.1"/>
    <property type="molecule type" value="Genomic_DNA"/>
</dbReference>
<evidence type="ECO:0000259" key="1">
    <source>
        <dbReference type="Pfam" id="PF12728"/>
    </source>
</evidence>
<proteinExistence type="predicted"/>
<dbReference type="Proteomes" id="UP000035425">
    <property type="component" value="Unassembled WGS sequence"/>
</dbReference>
<name>A0ABR5EZQ4_9ACTN</name>
<dbReference type="InterPro" id="IPR041657">
    <property type="entry name" value="HTH_17"/>
</dbReference>
<dbReference type="RefSeq" id="WP_052914907.1">
    <property type="nucleotide sequence ID" value="NZ_JWIO01000049.1"/>
</dbReference>
<reference evidence="2 3" key="1">
    <citation type="submission" date="2014-12" db="EMBL/GenBank/DDBJ databases">
        <title>Frankia sp. BMG5.1 draft genome.</title>
        <authorList>
            <person name="Gtari M."/>
            <person name="Ghodhbane-Gtari F."/>
            <person name="Nouioui I."/>
            <person name="Ktari A."/>
            <person name="Hezbri K."/>
            <person name="Mimouni W."/>
            <person name="Sbissi I."/>
            <person name="Ayari A."/>
            <person name="Yamanaka T."/>
            <person name="Normand P."/>
            <person name="Tisa L.S."/>
            <person name="Boudabous A."/>
        </authorList>
    </citation>
    <scope>NUCLEOTIDE SEQUENCE [LARGE SCALE GENOMIC DNA]</scope>
    <source>
        <strain evidence="2 3">BMG5.1</strain>
    </source>
</reference>
<keyword evidence="3" id="KW-1185">Reference proteome</keyword>
<organism evidence="2 3">
    <name type="scientific">Protofrankia coriariae</name>
    <dbReference type="NCBI Taxonomy" id="1562887"/>
    <lineage>
        <taxon>Bacteria</taxon>
        <taxon>Bacillati</taxon>
        <taxon>Actinomycetota</taxon>
        <taxon>Actinomycetes</taxon>
        <taxon>Frankiales</taxon>
        <taxon>Frankiaceae</taxon>
        <taxon>Protofrankia</taxon>
    </lineage>
</organism>
<evidence type="ECO:0000313" key="2">
    <source>
        <dbReference type="EMBL" id="KLL09952.1"/>
    </source>
</evidence>
<accession>A0ABR5EZQ4</accession>
<protein>
    <recommendedName>
        <fullName evidence="1">Helix-turn-helix domain-containing protein</fullName>
    </recommendedName>
</protein>
<evidence type="ECO:0000313" key="3">
    <source>
        <dbReference type="Proteomes" id="UP000035425"/>
    </source>
</evidence>